<sequence length="831" mass="93192">MADVKDETKTLRKSHVTTRSSSVADNGETYTLTKHTSRTSYLINSNLQNSSITDDDKSLRNRGIDIVDTDTPRYEKVSPEQVADYYKSLGDWQNVLPKTDYSYSPVSRFYKKKINGVIPVIPNMSRRDIRCTPERLDNEINLFTAENLLYEESRATHLRSDASSSYNTSHRNLLSYAEFNSSPQKRTPISSSTHSSAKLSRLKRSLLRNEYYGDYYPYPSVADRLKSPFSSVYCVTKSLVSSVFQVLYLLVSSVFGAVHWLVTSALGAIYALLSNTASATTSLTRVTYSSLINRLWYSRSSTFVYRVKSHSAQDGSSLRKLLFVALLILLLCIGFRGFVSVNGDSDMSVLTAPVSKSYSFLSNLVFNVYELTCASTALILSMISVTATRLRDEGMSAVGMAPLYQLFNVSPLWYSSDKDNMHSSTSASSLNNADIEKLFKNWLATTSSDELARKILASDEFVRFIDEKLRRVQQEGDEKFEEFARAHNPLRLERLVSELEAKLLQLEVAEDVVKQTLEQKIAQLREEIAQRERHLEKEVIVALAAVLGVGGEISADELKSKFTALFASLEAAWRKIELMELQFVKFAKNSTDSFDAQFERTARDLKHDLRLSVEEMVSKKLAEWKASAASGSIAAPQADHLEEFVKGVVRKALEVYDADKTGLADYALESSGGVVLSTRCTETKTANAQFSIFGIPLWQTSRSPRTVIQPDVHPGECWAFPGSTGYLVIQLSERIFVTGVTLEHIPRSLAPNGTIDSAPKDFSVWALRSETDSEPALLGKFRFEVDGPSLQYFETNKLTEPYQVVELKIHSNHGKLEYTCLYRFRVHGVPA</sequence>
<accession>A0AAN9Y2F3</accession>
<feature type="coiled-coil region" evidence="6">
    <location>
        <begin position="492"/>
        <end position="537"/>
    </location>
</feature>
<protein>
    <recommendedName>
        <fullName evidence="9">SUN domain-containing protein</fullName>
    </recommendedName>
</protein>
<feature type="transmembrane region" description="Helical" evidence="8">
    <location>
        <begin position="246"/>
        <end position="273"/>
    </location>
</feature>
<proteinExistence type="predicted"/>
<dbReference type="PANTHER" id="PTHR12911">
    <property type="entry name" value="SAD1/UNC-84-LIKE PROTEIN-RELATED"/>
    <property type="match status" value="1"/>
</dbReference>
<evidence type="ECO:0000256" key="8">
    <source>
        <dbReference type="SAM" id="Phobius"/>
    </source>
</evidence>
<comment type="subcellular location">
    <subcellularLocation>
        <location evidence="1">Membrane</location>
    </subcellularLocation>
</comment>
<dbReference type="PANTHER" id="PTHR12911:SF8">
    <property type="entry name" value="KLAROID PROTEIN-RELATED"/>
    <property type="match status" value="1"/>
</dbReference>
<dbReference type="PROSITE" id="PS51469">
    <property type="entry name" value="SUN"/>
    <property type="match status" value="1"/>
</dbReference>
<dbReference type="GO" id="GO:0034993">
    <property type="term" value="C:meiotic nuclear membrane microtubule tethering complex"/>
    <property type="evidence" value="ECO:0007669"/>
    <property type="project" value="TreeGrafter"/>
</dbReference>
<name>A0AAN9Y2F3_9HEMI</name>
<dbReference type="EMBL" id="JBBCAQ010000032">
    <property type="protein sequence ID" value="KAK7584044.1"/>
    <property type="molecule type" value="Genomic_DNA"/>
</dbReference>
<evidence type="ECO:0000256" key="7">
    <source>
        <dbReference type="SAM" id="MobiDB-lite"/>
    </source>
</evidence>
<feature type="transmembrane region" description="Helical" evidence="8">
    <location>
        <begin position="321"/>
        <end position="339"/>
    </location>
</feature>
<evidence type="ECO:0000256" key="2">
    <source>
        <dbReference type="ARBA" id="ARBA00022692"/>
    </source>
</evidence>
<feature type="transmembrane region" description="Helical" evidence="8">
    <location>
        <begin position="359"/>
        <end position="383"/>
    </location>
</feature>
<keyword evidence="2 8" id="KW-0812">Transmembrane</keyword>
<evidence type="ECO:0000259" key="9">
    <source>
        <dbReference type="PROSITE" id="PS51469"/>
    </source>
</evidence>
<dbReference type="GO" id="GO:0043495">
    <property type="term" value="F:protein-membrane adaptor activity"/>
    <property type="evidence" value="ECO:0007669"/>
    <property type="project" value="TreeGrafter"/>
</dbReference>
<feature type="compositionally biased region" description="Basic and acidic residues" evidence="7">
    <location>
        <begin position="1"/>
        <end position="10"/>
    </location>
</feature>
<dbReference type="InterPro" id="IPR012919">
    <property type="entry name" value="SUN_dom"/>
</dbReference>
<dbReference type="InterPro" id="IPR045119">
    <property type="entry name" value="SUN1-5"/>
</dbReference>
<feature type="domain" description="SUN" evidence="9">
    <location>
        <begin position="672"/>
        <end position="831"/>
    </location>
</feature>
<evidence type="ECO:0000256" key="4">
    <source>
        <dbReference type="ARBA" id="ARBA00023054"/>
    </source>
</evidence>
<dbReference type="FunFam" id="2.60.120.260:FF:000009">
    <property type="entry name" value="SUN domain-containing protein 1 isoform X1"/>
    <property type="match status" value="1"/>
</dbReference>
<dbReference type="AlphaFoldDB" id="A0AAN9Y2F3"/>
<gene>
    <name evidence="10" type="ORF">V9T40_005007</name>
</gene>
<reference evidence="10 11" key="1">
    <citation type="submission" date="2024-03" db="EMBL/GenBank/DDBJ databases">
        <title>Adaptation during the transition from Ophiocordyceps entomopathogen to insect associate is accompanied by gene loss and intensified selection.</title>
        <authorList>
            <person name="Ward C.M."/>
            <person name="Onetto C.A."/>
            <person name="Borneman A.R."/>
        </authorList>
    </citation>
    <scope>NUCLEOTIDE SEQUENCE [LARGE SCALE GENOMIC DNA]</scope>
    <source>
        <strain evidence="10">AWRI1</strain>
        <tissue evidence="10">Single Adult Female</tissue>
    </source>
</reference>
<evidence type="ECO:0000256" key="6">
    <source>
        <dbReference type="SAM" id="Coils"/>
    </source>
</evidence>
<keyword evidence="5 8" id="KW-0472">Membrane</keyword>
<feature type="region of interest" description="Disordered" evidence="7">
    <location>
        <begin position="1"/>
        <end position="23"/>
    </location>
</feature>
<organism evidence="10 11">
    <name type="scientific">Parthenolecanium corni</name>
    <dbReference type="NCBI Taxonomy" id="536013"/>
    <lineage>
        <taxon>Eukaryota</taxon>
        <taxon>Metazoa</taxon>
        <taxon>Ecdysozoa</taxon>
        <taxon>Arthropoda</taxon>
        <taxon>Hexapoda</taxon>
        <taxon>Insecta</taxon>
        <taxon>Pterygota</taxon>
        <taxon>Neoptera</taxon>
        <taxon>Paraneoptera</taxon>
        <taxon>Hemiptera</taxon>
        <taxon>Sternorrhyncha</taxon>
        <taxon>Coccoidea</taxon>
        <taxon>Coccidae</taxon>
        <taxon>Parthenolecanium</taxon>
    </lineage>
</organism>
<comment type="caution">
    <text evidence="10">The sequence shown here is derived from an EMBL/GenBank/DDBJ whole genome shotgun (WGS) entry which is preliminary data.</text>
</comment>
<evidence type="ECO:0000313" key="11">
    <source>
        <dbReference type="Proteomes" id="UP001367676"/>
    </source>
</evidence>
<evidence type="ECO:0000256" key="5">
    <source>
        <dbReference type="ARBA" id="ARBA00023136"/>
    </source>
</evidence>
<evidence type="ECO:0000256" key="1">
    <source>
        <dbReference type="ARBA" id="ARBA00004370"/>
    </source>
</evidence>
<keyword evidence="3 8" id="KW-1133">Transmembrane helix</keyword>
<dbReference type="Proteomes" id="UP001367676">
    <property type="component" value="Unassembled WGS sequence"/>
</dbReference>
<dbReference type="Pfam" id="PF07738">
    <property type="entry name" value="Sad1_UNC"/>
    <property type="match status" value="1"/>
</dbReference>
<dbReference type="Gene3D" id="2.60.120.260">
    <property type="entry name" value="Galactose-binding domain-like"/>
    <property type="match status" value="1"/>
</dbReference>
<evidence type="ECO:0000256" key="3">
    <source>
        <dbReference type="ARBA" id="ARBA00022989"/>
    </source>
</evidence>
<keyword evidence="11" id="KW-1185">Reference proteome</keyword>
<keyword evidence="4 6" id="KW-0175">Coiled coil</keyword>
<evidence type="ECO:0000313" key="10">
    <source>
        <dbReference type="EMBL" id="KAK7584044.1"/>
    </source>
</evidence>